<reference evidence="3" key="1">
    <citation type="journal article" date="2019" name="Curr. Biol.">
        <title>Genome Sequence of Striga asiatica Provides Insight into the Evolution of Plant Parasitism.</title>
        <authorList>
            <person name="Yoshida S."/>
            <person name="Kim S."/>
            <person name="Wafula E.K."/>
            <person name="Tanskanen J."/>
            <person name="Kim Y.M."/>
            <person name="Honaas L."/>
            <person name="Yang Z."/>
            <person name="Spallek T."/>
            <person name="Conn C.E."/>
            <person name="Ichihashi Y."/>
            <person name="Cheong K."/>
            <person name="Cui S."/>
            <person name="Der J.P."/>
            <person name="Gundlach H."/>
            <person name="Jiao Y."/>
            <person name="Hori C."/>
            <person name="Ishida J.K."/>
            <person name="Kasahara H."/>
            <person name="Kiba T."/>
            <person name="Kim M.S."/>
            <person name="Koo N."/>
            <person name="Laohavisit A."/>
            <person name="Lee Y.H."/>
            <person name="Lumba S."/>
            <person name="McCourt P."/>
            <person name="Mortimer J.C."/>
            <person name="Mutuku J.M."/>
            <person name="Nomura T."/>
            <person name="Sasaki-Sekimoto Y."/>
            <person name="Seto Y."/>
            <person name="Wang Y."/>
            <person name="Wakatake T."/>
            <person name="Sakakibara H."/>
            <person name="Demura T."/>
            <person name="Yamaguchi S."/>
            <person name="Yoneyama K."/>
            <person name="Manabe R.I."/>
            <person name="Nelson D.C."/>
            <person name="Schulman A.H."/>
            <person name="Timko M.P."/>
            <person name="dePamphilis C.W."/>
            <person name="Choi D."/>
            <person name="Shirasu K."/>
        </authorList>
    </citation>
    <scope>NUCLEOTIDE SEQUENCE [LARGE SCALE GENOMIC DNA]</scope>
    <source>
        <strain evidence="3">cv. UVA1</strain>
    </source>
</reference>
<feature type="non-terminal residue" evidence="2">
    <location>
        <position position="101"/>
    </location>
</feature>
<dbReference type="AlphaFoldDB" id="A0A5A7R7S8"/>
<accession>A0A5A7R7S8</accession>
<evidence type="ECO:0000313" key="3">
    <source>
        <dbReference type="Proteomes" id="UP000325081"/>
    </source>
</evidence>
<evidence type="ECO:0000256" key="1">
    <source>
        <dbReference type="SAM" id="Phobius"/>
    </source>
</evidence>
<name>A0A5A7R7S8_STRAF</name>
<keyword evidence="1" id="KW-0812">Transmembrane</keyword>
<dbReference type="Proteomes" id="UP000325081">
    <property type="component" value="Unassembled WGS sequence"/>
</dbReference>
<gene>
    <name evidence="2" type="ORF">STAS_29865</name>
</gene>
<dbReference type="EMBL" id="BKCP01010292">
    <property type="protein sequence ID" value="GER52414.1"/>
    <property type="molecule type" value="Genomic_DNA"/>
</dbReference>
<sequence>MWRQTSEYIVEDLCHCGKNASEENCGWRYAACPRFRKSGGCTYYLWIDPPMCTRARQILPGLLKKNEKLEDELKRKRFSERCMWLVLVLSWMVVYLLLKND</sequence>
<evidence type="ECO:0000313" key="2">
    <source>
        <dbReference type="EMBL" id="GER52414.1"/>
    </source>
</evidence>
<organism evidence="2 3">
    <name type="scientific">Striga asiatica</name>
    <name type="common">Asiatic witchweed</name>
    <name type="synonym">Buchnera asiatica</name>
    <dbReference type="NCBI Taxonomy" id="4170"/>
    <lineage>
        <taxon>Eukaryota</taxon>
        <taxon>Viridiplantae</taxon>
        <taxon>Streptophyta</taxon>
        <taxon>Embryophyta</taxon>
        <taxon>Tracheophyta</taxon>
        <taxon>Spermatophyta</taxon>
        <taxon>Magnoliopsida</taxon>
        <taxon>eudicotyledons</taxon>
        <taxon>Gunneridae</taxon>
        <taxon>Pentapetalae</taxon>
        <taxon>asterids</taxon>
        <taxon>lamiids</taxon>
        <taxon>Lamiales</taxon>
        <taxon>Orobanchaceae</taxon>
        <taxon>Buchnereae</taxon>
        <taxon>Striga</taxon>
    </lineage>
</organism>
<proteinExistence type="predicted"/>
<comment type="caution">
    <text evidence="2">The sequence shown here is derived from an EMBL/GenBank/DDBJ whole genome shotgun (WGS) entry which is preliminary data.</text>
</comment>
<keyword evidence="3" id="KW-1185">Reference proteome</keyword>
<keyword evidence="1" id="KW-0472">Membrane</keyword>
<keyword evidence="1" id="KW-1133">Transmembrane helix</keyword>
<dbReference type="OrthoDB" id="2822301at2759"/>
<protein>
    <submittedName>
        <fullName evidence="2">GRF zinc finger containing protein</fullName>
    </submittedName>
</protein>
<feature type="transmembrane region" description="Helical" evidence="1">
    <location>
        <begin position="82"/>
        <end position="98"/>
    </location>
</feature>